<dbReference type="Gene3D" id="1.10.10.10">
    <property type="entry name" value="Winged helix-like DNA-binding domain superfamily/Winged helix DNA-binding domain"/>
    <property type="match status" value="1"/>
</dbReference>
<accession>A0ABW4VQD4</accession>
<dbReference type="Pfam" id="PF04542">
    <property type="entry name" value="Sigma70_r2"/>
    <property type="match status" value="1"/>
</dbReference>
<dbReference type="InterPro" id="IPR013325">
    <property type="entry name" value="RNA_pol_sigma_r2"/>
</dbReference>
<dbReference type="Gene3D" id="1.10.1740.10">
    <property type="match status" value="1"/>
</dbReference>
<dbReference type="NCBIfam" id="TIGR02937">
    <property type="entry name" value="sigma70-ECF"/>
    <property type="match status" value="1"/>
</dbReference>
<gene>
    <name evidence="7" type="ORF">ACFSKL_11920</name>
</gene>
<keyword evidence="8" id="KW-1185">Reference proteome</keyword>
<protein>
    <submittedName>
        <fullName evidence="7">RNA polymerase sigma factor</fullName>
    </submittedName>
</protein>
<keyword evidence="3" id="KW-0731">Sigma factor</keyword>
<dbReference type="InterPro" id="IPR039425">
    <property type="entry name" value="RNA_pol_sigma-70-like"/>
</dbReference>
<evidence type="ECO:0000256" key="2">
    <source>
        <dbReference type="ARBA" id="ARBA00023015"/>
    </source>
</evidence>
<reference evidence="8" key="1">
    <citation type="journal article" date="2019" name="Int. J. Syst. Evol. Microbiol.">
        <title>The Global Catalogue of Microorganisms (GCM) 10K type strain sequencing project: providing services to taxonomists for standard genome sequencing and annotation.</title>
        <authorList>
            <consortium name="The Broad Institute Genomics Platform"/>
            <consortium name="The Broad Institute Genome Sequencing Center for Infectious Disease"/>
            <person name="Wu L."/>
            <person name="Ma J."/>
        </authorList>
    </citation>
    <scope>NUCLEOTIDE SEQUENCE [LARGE SCALE GENOMIC DNA]</scope>
    <source>
        <strain evidence="8">CGMCC 1.15180</strain>
    </source>
</reference>
<evidence type="ECO:0000256" key="3">
    <source>
        <dbReference type="ARBA" id="ARBA00023082"/>
    </source>
</evidence>
<evidence type="ECO:0000256" key="4">
    <source>
        <dbReference type="ARBA" id="ARBA00023163"/>
    </source>
</evidence>
<dbReference type="Pfam" id="PF08281">
    <property type="entry name" value="Sigma70_r4_2"/>
    <property type="match status" value="1"/>
</dbReference>
<dbReference type="SUPFAM" id="SSF88946">
    <property type="entry name" value="Sigma2 domain of RNA polymerase sigma factors"/>
    <property type="match status" value="1"/>
</dbReference>
<name>A0ABW4VQD4_9BACT</name>
<dbReference type="InterPro" id="IPR013324">
    <property type="entry name" value="RNA_pol_sigma_r3/r4-like"/>
</dbReference>
<dbReference type="InterPro" id="IPR013249">
    <property type="entry name" value="RNA_pol_sigma70_r4_t2"/>
</dbReference>
<dbReference type="Proteomes" id="UP001597361">
    <property type="component" value="Unassembled WGS sequence"/>
</dbReference>
<feature type="domain" description="RNA polymerase sigma factor 70 region 4 type 2" evidence="6">
    <location>
        <begin position="121"/>
        <end position="170"/>
    </location>
</feature>
<evidence type="ECO:0000313" key="7">
    <source>
        <dbReference type="EMBL" id="MFD2035503.1"/>
    </source>
</evidence>
<dbReference type="PANTHER" id="PTHR43133">
    <property type="entry name" value="RNA POLYMERASE ECF-TYPE SIGMA FACTO"/>
    <property type="match status" value="1"/>
</dbReference>
<comment type="similarity">
    <text evidence="1">Belongs to the sigma-70 factor family. ECF subfamily.</text>
</comment>
<organism evidence="7 8">
    <name type="scientific">Belliella marina</name>
    <dbReference type="NCBI Taxonomy" id="1644146"/>
    <lineage>
        <taxon>Bacteria</taxon>
        <taxon>Pseudomonadati</taxon>
        <taxon>Bacteroidota</taxon>
        <taxon>Cytophagia</taxon>
        <taxon>Cytophagales</taxon>
        <taxon>Cyclobacteriaceae</taxon>
        <taxon>Belliella</taxon>
    </lineage>
</organism>
<evidence type="ECO:0000313" key="8">
    <source>
        <dbReference type="Proteomes" id="UP001597361"/>
    </source>
</evidence>
<proteinExistence type="inferred from homology"/>
<dbReference type="InterPro" id="IPR014284">
    <property type="entry name" value="RNA_pol_sigma-70_dom"/>
</dbReference>
<keyword evidence="4" id="KW-0804">Transcription</keyword>
<keyword evidence="2" id="KW-0805">Transcription regulation</keyword>
<sequence>MIPLDNNTFEQFKNGKKQAIEKVYEIYKVPVMRFVQSFIKDREAAENIFHEVFLKIIQKKDSLSLEAGFQAYLFTITKNEVFDYFKKLKSDSKKKEAYWLEYYGQEESTLEEGSQEDIYVKLEKAVQGLSVKRRKILELSYFENLSYIEISERLDISKNTVKNQLVKARMILKSQVF</sequence>
<evidence type="ECO:0000259" key="6">
    <source>
        <dbReference type="Pfam" id="PF08281"/>
    </source>
</evidence>
<dbReference type="SUPFAM" id="SSF88659">
    <property type="entry name" value="Sigma3 and sigma4 domains of RNA polymerase sigma factors"/>
    <property type="match status" value="1"/>
</dbReference>
<dbReference type="RefSeq" id="WP_376886468.1">
    <property type="nucleotide sequence ID" value="NZ_JBHUHR010000033.1"/>
</dbReference>
<evidence type="ECO:0000259" key="5">
    <source>
        <dbReference type="Pfam" id="PF04542"/>
    </source>
</evidence>
<dbReference type="EMBL" id="JBHUHR010000033">
    <property type="protein sequence ID" value="MFD2035503.1"/>
    <property type="molecule type" value="Genomic_DNA"/>
</dbReference>
<dbReference type="InterPro" id="IPR036388">
    <property type="entry name" value="WH-like_DNA-bd_sf"/>
</dbReference>
<dbReference type="InterPro" id="IPR007627">
    <property type="entry name" value="RNA_pol_sigma70_r2"/>
</dbReference>
<dbReference type="PANTHER" id="PTHR43133:SF46">
    <property type="entry name" value="RNA POLYMERASE SIGMA-70 FACTOR ECF SUBFAMILY"/>
    <property type="match status" value="1"/>
</dbReference>
<feature type="domain" description="RNA polymerase sigma-70 region 2" evidence="5">
    <location>
        <begin position="24"/>
        <end position="89"/>
    </location>
</feature>
<evidence type="ECO:0000256" key="1">
    <source>
        <dbReference type="ARBA" id="ARBA00010641"/>
    </source>
</evidence>
<dbReference type="CDD" id="cd06171">
    <property type="entry name" value="Sigma70_r4"/>
    <property type="match status" value="1"/>
</dbReference>
<comment type="caution">
    <text evidence="7">The sequence shown here is derived from an EMBL/GenBank/DDBJ whole genome shotgun (WGS) entry which is preliminary data.</text>
</comment>